<proteinExistence type="inferred from homology"/>
<gene>
    <name evidence="10" type="ORF">BCR33DRAFT_467405</name>
</gene>
<comment type="similarity">
    <text evidence="6">Belongs to the TRAFAC class myosin-kinesin ATPase superfamily. Myosin family.</text>
</comment>
<dbReference type="GO" id="GO:0016459">
    <property type="term" value="C:myosin complex"/>
    <property type="evidence" value="ECO:0007669"/>
    <property type="project" value="UniProtKB-KW"/>
</dbReference>
<dbReference type="GO" id="GO:0051015">
    <property type="term" value="F:actin filament binding"/>
    <property type="evidence" value="ECO:0007669"/>
    <property type="project" value="TreeGrafter"/>
</dbReference>
<feature type="region of interest" description="Actin-binding" evidence="6">
    <location>
        <begin position="642"/>
        <end position="664"/>
    </location>
</feature>
<dbReference type="Pfam" id="PF00612">
    <property type="entry name" value="IQ"/>
    <property type="match status" value="2"/>
</dbReference>
<dbReference type="InterPro" id="IPR027417">
    <property type="entry name" value="P-loop_NTPase"/>
</dbReference>
<name>A0A1Y2BRB0_9FUNG</name>
<dbReference type="PRINTS" id="PR00193">
    <property type="entry name" value="MYOSINHEAVY"/>
</dbReference>
<dbReference type="STRING" id="329046.A0A1Y2BRB0"/>
<evidence type="ECO:0000259" key="9">
    <source>
        <dbReference type="PROSITE" id="PS51456"/>
    </source>
</evidence>
<dbReference type="Gene3D" id="1.10.10.820">
    <property type="match status" value="1"/>
</dbReference>
<feature type="domain" description="Myosin motor" evidence="9">
    <location>
        <begin position="82"/>
        <end position="763"/>
    </location>
</feature>
<comment type="caution">
    <text evidence="10">The sequence shown here is derived from an EMBL/GenBank/DDBJ whole genome shotgun (WGS) entry which is preliminary data.</text>
</comment>
<dbReference type="Gene3D" id="3.40.850.10">
    <property type="entry name" value="Kinesin motor domain"/>
    <property type="match status" value="1"/>
</dbReference>
<dbReference type="Pfam" id="PF00063">
    <property type="entry name" value="Myosin_head"/>
    <property type="match status" value="1"/>
</dbReference>
<feature type="coiled-coil region" evidence="7">
    <location>
        <begin position="804"/>
        <end position="831"/>
    </location>
</feature>
<dbReference type="SMART" id="SM00015">
    <property type="entry name" value="IQ"/>
    <property type="match status" value="4"/>
</dbReference>
<feature type="binding site" evidence="6">
    <location>
        <begin position="174"/>
        <end position="181"/>
    </location>
    <ligand>
        <name>ATP</name>
        <dbReference type="ChEBI" id="CHEBI:30616"/>
    </ligand>
</feature>
<dbReference type="InterPro" id="IPR036103">
    <property type="entry name" value="MYSc_Myo5"/>
</dbReference>
<keyword evidence="11" id="KW-1185">Reference proteome</keyword>
<dbReference type="FunFam" id="1.10.10.820:FF:000001">
    <property type="entry name" value="Myosin heavy chain"/>
    <property type="match status" value="1"/>
</dbReference>
<dbReference type="AlphaFoldDB" id="A0A1Y2BRB0"/>
<dbReference type="InterPro" id="IPR036961">
    <property type="entry name" value="Kinesin_motor_dom_sf"/>
</dbReference>
<protein>
    <recommendedName>
        <fullName evidence="9">Myosin motor domain-containing protein</fullName>
    </recommendedName>
</protein>
<evidence type="ECO:0000313" key="11">
    <source>
        <dbReference type="Proteomes" id="UP000193642"/>
    </source>
</evidence>
<accession>A0A1Y2BRB0</accession>
<evidence type="ECO:0000256" key="1">
    <source>
        <dbReference type="ARBA" id="ARBA00022741"/>
    </source>
</evidence>
<dbReference type="CDD" id="cd01380">
    <property type="entry name" value="MYSc_Myo5"/>
    <property type="match status" value="1"/>
</dbReference>
<feature type="coiled-coil region" evidence="7">
    <location>
        <begin position="877"/>
        <end position="916"/>
    </location>
</feature>
<dbReference type="GO" id="GO:0007015">
    <property type="term" value="P:actin filament organization"/>
    <property type="evidence" value="ECO:0007669"/>
    <property type="project" value="TreeGrafter"/>
</dbReference>
<feature type="region of interest" description="Disordered" evidence="8">
    <location>
        <begin position="1053"/>
        <end position="1072"/>
    </location>
</feature>
<dbReference type="PROSITE" id="PS50096">
    <property type="entry name" value="IQ"/>
    <property type="match status" value="2"/>
</dbReference>
<keyword evidence="7" id="KW-0175">Coiled coil</keyword>
<keyword evidence="3 6" id="KW-0518">Myosin</keyword>
<dbReference type="SMART" id="SM00242">
    <property type="entry name" value="MYSc"/>
    <property type="match status" value="1"/>
</dbReference>
<dbReference type="Gene3D" id="1.20.58.530">
    <property type="match status" value="1"/>
</dbReference>
<dbReference type="PROSITE" id="PS51456">
    <property type="entry name" value="MYOSIN_MOTOR"/>
    <property type="match status" value="1"/>
</dbReference>
<dbReference type="SUPFAM" id="SSF52540">
    <property type="entry name" value="P-loop containing nucleoside triphosphate hydrolases"/>
    <property type="match status" value="2"/>
</dbReference>
<dbReference type="PANTHER" id="PTHR13140">
    <property type="entry name" value="MYOSIN"/>
    <property type="match status" value="1"/>
</dbReference>
<dbReference type="Proteomes" id="UP000193642">
    <property type="component" value="Unassembled WGS sequence"/>
</dbReference>
<keyword evidence="1 6" id="KW-0547">Nucleotide-binding</keyword>
<evidence type="ECO:0000256" key="8">
    <source>
        <dbReference type="SAM" id="MobiDB-lite"/>
    </source>
</evidence>
<keyword evidence="5 6" id="KW-0009">Actin-binding</keyword>
<keyword evidence="4 6" id="KW-0505">Motor protein</keyword>
<dbReference type="InterPro" id="IPR001609">
    <property type="entry name" value="Myosin_head_motor_dom-like"/>
</dbReference>
<dbReference type="CDD" id="cd23767">
    <property type="entry name" value="IQCD"/>
    <property type="match status" value="1"/>
</dbReference>
<dbReference type="Gene3D" id="1.20.5.190">
    <property type="match status" value="2"/>
</dbReference>
<keyword evidence="2 6" id="KW-0067">ATP-binding</keyword>
<dbReference type="OrthoDB" id="6108017at2759"/>
<dbReference type="Gene3D" id="1.20.120.720">
    <property type="entry name" value="Myosin VI head, motor domain, U50 subdomain"/>
    <property type="match status" value="1"/>
</dbReference>
<dbReference type="InterPro" id="IPR000048">
    <property type="entry name" value="IQ_motif_EF-hand-BS"/>
</dbReference>
<sequence>MHQDEFVASLLLDYRLGTIAYFPDKTEGWITGYANSDPVVDGSTVQMQFQLANGLPHSVRIPLASLTKEGSLPPLKNPDLLDQVEDLSLLSYLHEPAVLYGLRNRFTAKQIYTYSGMVLIAMNPFEKLDMYSSDVMKEFSGKKRDEVVPHVYGIAEECYRAMLDGKNQSVVISGESGAGKTQSTRYIMQYLALADSLGKNGNLGSSSTEDAVLASNPILEAFGNAKTTRNDNSSRFGKFIQLFFSDPLLGNVRITGAQVKTYLLERSRLISQPDTERNYHIFYQLCAGAPLAEKEELGLGSWESYHYLRQGNAGVMPKVDDVEEFKITQEAFSTLGVKVSVQWSIFKLCAALLHIGNIIISDSGGAASISESDSSLMKACELLGLSSKDFVKWITKKQTIIGRETYLKDVKVESAVIARDSVAKVIYTKLFDYLVQIINKNLSMESDPFHHPFIGVLDIYGFEHFPTNSFEQFCINYANEKLQQEFNAHVFRFEQEDYVKEAIQWTQISFSDNLPCIQLIEGRGGILSLLDEETRLQSGTDATFVQKLNSVGSGNQCYAKARFGTTQFVVKHYAVDVTYNSTGFLEKNVDSVSDELKGVLGASTNLFLKEVLGEDAKEVVVGRKVTSMMRAPTLGTMFKASLLDLMVTMRATECHYIRCIKPNASKKPFEFDGPMVLSQLRACGVLETIKISNAGYPNKLTYTQFAARYCILVHSQYWDHADKKELTQMIVESVLTDPRKYQFGKTKVFFKMGQVAFFEERRKDRVRYLVVVLQKNVKRDIQQRRYLEMKRSVLSVQTVVRGFLARKELLKMKEERRLALLERELEVKRNKAAVQIQASWKGYMKRKQFKRNSELVIILQCSIRRLQAVKVYQALAKAKLEEQVRVQELARKAREAEELEKKAKADRLALKAKEEQRARELQIQQQVPTVPTLKKTAQPIVKPLAMESKIVSLAQSLYSSKKEVQVLEDKVRKTESQSSSWKEKYQVATQEISALKEEIVGLKAERDQYKEERNRFSKMLDDAISDGLSASFDGFPFTVATTNGATTVATFQLGGGGSQKRPESIVSRSSRESKTISTLRTENESLKRMVENIKRVSITESPPAPRIAGSLRSQPVFENNVVADTDREVKRRNRYSLNKGTSDARSSIRLAAMARVSELIEERKEE</sequence>
<evidence type="ECO:0000313" key="10">
    <source>
        <dbReference type="EMBL" id="ORY37289.1"/>
    </source>
</evidence>
<dbReference type="EMBL" id="MCGO01000051">
    <property type="protein sequence ID" value="ORY37289.1"/>
    <property type="molecule type" value="Genomic_DNA"/>
</dbReference>
<evidence type="ECO:0000256" key="6">
    <source>
        <dbReference type="PROSITE-ProRule" id="PRU00782"/>
    </source>
</evidence>
<evidence type="ECO:0000256" key="4">
    <source>
        <dbReference type="ARBA" id="ARBA00023175"/>
    </source>
</evidence>
<organism evidence="10 11">
    <name type="scientific">Rhizoclosmatium globosum</name>
    <dbReference type="NCBI Taxonomy" id="329046"/>
    <lineage>
        <taxon>Eukaryota</taxon>
        <taxon>Fungi</taxon>
        <taxon>Fungi incertae sedis</taxon>
        <taxon>Chytridiomycota</taxon>
        <taxon>Chytridiomycota incertae sedis</taxon>
        <taxon>Chytridiomycetes</taxon>
        <taxon>Chytridiales</taxon>
        <taxon>Chytriomycetaceae</taxon>
        <taxon>Rhizoclosmatium</taxon>
    </lineage>
</organism>
<dbReference type="PANTHER" id="PTHR13140:SF706">
    <property type="entry name" value="DILUTE CLASS UNCONVENTIONAL MYOSIN, ISOFORM C"/>
    <property type="match status" value="1"/>
</dbReference>
<evidence type="ECO:0000256" key="7">
    <source>
        <dbReference type="SAM" id="Coils"/>
    </source>
</evidence>
<feature type="coiled-coil region" evidence="7">
    <location>
        <begin position="964"/>
        <end position="1019"/>
    </location>
</feature>
<dbReference type="GO" id="GO:0000146">
    <property type="term" value="F:microfilament motor activity"/>
    <property type="evidence" value="ECO:0007669"/>
    <property type="project" value="TreeGrafter"/>
</dbReference>
<dbReference type="Gene3D" id="6.20.240.20">
    <property type="match status" value="1"/>
</dbReference>
<dbReference type="GO" id="GO:0016020">
    <property type="term" value="C:membrane"/>
    <property type="evidence" value="ECO:0007669"/>
    <property type="project" value="TreeGrafter"/>
</dbReference>
<dbReference type="GO" id="GO:0005524">
    <property type="term" value="F:ATP binding"/>
    <property type="evidence" value="ECO:0007669"/>
    <property type="project" value="UniProtKB-UniRule"/>
</dbReference>
<evidence type="ECO:0000256" key="5">
    <source>
        <dbReference type="ARBA" id="ARBA00023203"/>
    </source>
</evidence>
<evidence type="ECO:0000256" key="2">
    <source>
        <dbReference type="ARBA" id="ARBA00022840"/>
    </source>
</evidence>
<dbReference type="GO" id="GO:0005737">
    <property type="term" value="C:cytoplasm"/>
    <property type="evidence" value="ECO:0007669"/>
    <property type="project" value="TreeGrafter"/>
</dbReference>
<evidence type="ECO:0000256" key="3">
    <source>
        <dbReference type="ARBA" id="ARBA00023123"/>
    </source>
</evidence>
<reference evidence="10 11" key="1">
    <citation type="submission" date="2016-07" db="EMBL/GenBank/DDBJ databases">
        <title>Pervasive Adenine N6-methylation of Active Genes in Fungi.</title>
        <authorList>
            <consortium name="DOE Joint Genome Institute"/>
            <person name="Mondo S.J."/>
            <person name="Dannebaum R.O."/>
            <person name="Kuo R.C."/>
            <person name="Labutti K."/>
            <person name="Haridas S."/>
            <person name="Kuo A."/>
            <person name="Salamov A."/>
            <person name="Ahrendt S.R."/>
            <person name="Lipzen A."/>
            <person name="Sullivan W."/>
            <person name="Andreopoulos W.B."/>
            <person name="Clum A."/>
            <person name="Lindquist E."/>
            <person name="Daum C."/>
            <person name="Ramamoorthy G.K."/>
            <person name="Gryganskyi A."/>
            <person name="Culley D."/>
            <person name="Magnuson J.K."/>
            <person name="James T.Y."/>
            <person name="O'Malley M.A."/>
            <person name="Stajich J.E."/>
            <person name="Spatafora J.W."/>
            <person name="Visel A."/>
            <person name="Grigoriev I.V."/>
        </authorList>
    </citation>
    <scope>NUCLEOTIDE SEQUENCE [LARGE SCALE GENOMIC DNA]</scope>
    <source>
        <strain evidence="10 11">JEL800</strain>
    </source>
</reference>